<evidence type="ECO:0000256" key="2">
    <source>
        <dbReference type="ARBA" id="ARBA00022692"/>
    </source>
</evidence>
<dbReference type="PANTHER" id="PTHR33514:SF13">
    <property type="entry name" value="PROTEIN ABCI12, CHLOROPLASTIC"/>
    <property type="match status" value="1"/>
</dbReference>
<evidence type="ECO:0000256" key="3">
    <source>
        <dbReference type="ARBA" id="ARBA00022989"/>
    </source>
</evidence>
<reference evidence="6" key="1">
    <citation type="submission" date="2023-06" db="EMBL/GenBank/DDBJ databases">
        <title>Identification and characterization of horizontal gene transfer across gut microbiota members of farm animals based on homology search.</title>
        <authorList>
            <person name="Schwarzerova J."/>
            <person name="Nykrynova M."/>
            <person name="Jureckova K."/>
            <person name="Cejkova D."/>
            <person name="Rychlik I."/>
        </authorList>
    </citation>
    <scope>NUCLEOTIDE SEQUENCE</scope>
    <source>
        <strain evidence="6">ET39</strain>
    </source>
</reference>
<name>A0ABT7UCW2_9FIRM</name>
<dbReference type="Pfam" id="PF02361">
    <property type="entry name" value="CbiQ"/>
    <property type="match status" value="1"/>
</dbReference>
<organism evidence="6 7">
    <name type="scientific">Amedibacillus dolichus</name>
    <dbReference type="NCBI Taxonomy" id="31971"/>
    <lineage>
        <taxon>Bacteria</taxon>
        <taxon>Bacillati</taxon>
        <taxon>Bacillota</taxon>
        <taxon>Erysipelotrichia</taxon>
        <taxon>Erysipelotrichales</taxon>
        <taxon>Erysipelotrichaceae</taxon>
        <taxon>Amedibacillus</taxon>
    </lineage>
</organism>
<keyword evidence="3 5" id="KW-1133">Transmembrane helix</keyword>
<feature type="transmembrane region" description="Helical" evidence="5">
    <location>
        <begin position="109"/>
        <end position="129"/>
    </location>
</feature>
<dbReference type="Proteomes" id="UP001529340">
    <property type="component" value="Unassembled WGS sequence"/>
</dbReference>
<dbReference type="CDD" id="cd16914">
    <property type="entry name" value="EcfT"/>
    <property type="match status" value="1"/>
</dbReference>
<feature type="transmembrane region" description="Helical" evidence="5">
    <location>
        <begin position="72"/>
        <end position="97"/>
    </location>
</feature>
<keyword evidence="7" id="KW-1185">Reference proteome</keyword>
<sequence length="268" mass="29553">MNNIALGQYLPLNSIVHRMDPRAKIAAMLIVMIAIFIPAGYSGYAVLGIVVCAVAILARLRLSFVWRAMRPMLFMLVFLLIVNLLVIHEGYVLFSIGSFRVYSGAVSQTLYIVIRLALMVTITTILTATTKPLDLTLGIEDLLKPFQKIGLPAHEIAMMISIALRFIPTLIEETQRIMKAQASRGVDLENGSIKEKVVAILSLLVPLLVSAWDRAVQLADAMEARGYVPGKPRTRYKKLKMQNYDFALLFGGVLLLTMMIAMGALGCA</sequence>
<comment type="caution">
    <text evidence="6">The sequence shown here is derived from an EMBL/GenBank/DDBJ whole genome shotgun (WGS) entry which is preliminary data.</text>
</comment>
<feature type="transmembrane region" description="Helical" evidence="5">
    <location>
        <begin position="27"/>
        <end position="60"/>
    </location>
</feature>
<evidence type="ECO:0000256" key="4">
    <source>
        <dbReference type="ARBA" id="ARBA00023136"/>
    </source>
</evidence>
<accession>A0ABT7UCW2</accession>
<feature type="transmembrane region" description="Helical" evidence="5">
    <location>
        <begin position="246"/>
        <end position="265"/>
    </location>
</feature>
<protein>
    <submittedName>
        <fullName evidence="6">Energy-coupling factor transporter transmembrane component T</fullName>
    </submittedName>
</protein>
<dbReference type="EMBL" id="JAUDCG010000030">
    <property type="protein sequence ID" value="MDM8157466.1"/>
    <property type="molecule type" value="Genomic_DNA"/>
</dbReference>
<evidence type="ECO:0000313" key="6">
    <source>
        <dbReference type="EMBL" id="MDM8157466.1"/>
    </source>
</evidence>
<keyword evidence="2 5" id="KW-0812">Transmembrane</keyword>
<dbReference type="RefSeq" id="WP_289607918.1">
    <property type="nucleotide sequence ID" value="NZ_JAUDCG010000030.1"/>
</dbReference>
<comment type="subcellular location">
    <subcellularLocation>
        <location evidence="1">Membrane</location>
        <topology evidence="1">Multi-pass membrane protein</topology>
    </subcellularLocation>
</comment>
<reference evidence="6" key="2">
    <citation type="submission" date="2023-06" db="EMBL/GenBank/DDBJ databases">
        <authorList>
            <person name="Zeman M."/>
            <person name="Kubasova T."/>
            <person name="Jahodarova E."/>
            <person name="Nykrynova M."/>
            <person name="Rychlik I."/>
        </authorList>
    </citation>
    <scope>NUCLEOTIDE SEQUENCE</scope>
    <source>
        <strain evidence="6">ET39</strain>
    </source>
</reference>
<evidence type="ECO:0000313" key="7">
    <source>
        <dbReference type="Proteomes" id="UP001529340"/>
    </source>
</evidence>
<evidence type="ECO:0000256" key="5">
    <source>
        <dbReference type="SAM" id="Phobius"/>
    </source>
</evidence>
<feature type="transmembrane region" description="Helical" evidence="5">
    <location>
        <begin position="149"/>
        <end position="171"/>
    </location>
</feature>
<proteinExistence type="predicted"/>
<dbReference type="PANTHER" id="PTHR33514">
    <property type="entry name" value="PROTEIN ABCI12, CHLOROPLASTIC"/>
    <property type="match status" value="1"/>
</dbReference>
<gene>
    <name evidence="6" type="ORF">QUV96_07435</name>
</gene>
<dbReference type="InterPro" id="IPR003339">
    <property type="entry name" value="ABC/ECF_trnsptr_transmembrane"/>
</dbReference>
<keyword evidence="4 5" id="KW-0472">Membrane</keyword>
<evidence type="ECO:0000256" key="1">
    <source>
        <dbReference type="ARBA" id="ARBA00004141"/>
    </source>
</evidence>